<dbReference type="GO" id="GO:0005737">
    <property type="term" value="C:cytoplasm"/>
    <property type="evidence" value="ECO:0007669"/>
    <property type="project" value="TreeGrafter"/>
</dbReference>
<dbReference type="GO" id="GO:0070006">
    <property type="term" value="F:metalloaminopeptidase activity"/>
    <property type="evidence" value="ECO:0007669"/>
    <property type="project" value="TreeGrafter"/>
</dbReference>
<evidence type="ECO:0000313" key="4">
    <source>
        <dbReference type="Proteomes" id="UP000287527"/>
    </source>
</evidence>
<name>A0A3S3QNV6_9FLAO</name>
<keyword evidence="1" id="KW-0812">Transmembrane</keyword>
<accession>A0A3S3QNV6</accession>
<feature type="domain" description="Peptidase M1 membrane alanine aminopeptidase" evidence="2">
    <location>
        <begin position="338"/>
        <end position="534"/>
    </location>
</feature>
<reference evidence="3 4" key="1">
    <citation type="submission" date="2019-01" db="EMBL/GenBank/DDBJ databases">
        <title>Flavobacterium sp. nov.,isolated from freshwater.</title>
        <authorList>
            <person name="Zhang R."/>
            <person name="Du Z.-J."/>
        </authorList>
    </citation>
    <scope>NUCLEOTIDE SEQUENCE [LARGE SCALE GENOMIC DNA]</scope>
    <source>
        <strain evidence="3 4">1E403</strain>
    </source>
</reference>
<dbReference type="AlphaFoldDB" id="A0A3S3QNV6"/>
<dbReference type="EMBL" id="SBII01000010">
    <property type="protein sequence ID" value="RWW96725.1"/>
    <property type="molecule type" value="Genomic_DNA"/>
</dbReference>
<feature type="transmembrane region" description="Helical" evidence="1">
    <location>
        <begin position="40"/>
        <end position="58"/>
    </location>
</feature>
<evidence type="ECO:0000313" key="3">
    <source>
        <dbReference type="EMBL" id="RWW96725.1"/>
    </source>
</evidence>
<protein>
    <recommendedName>
        <fullName evidence="2">Peptidase M1 membrane alanine aminopeptidase domain-containing protein</fullName>
    </recommendedName>
</protein>
<dbReference type="Gene3D" id="1.10.390.10">
    <property type="entry name" value="Neutral Protease Domain 2"/>
    <property type="match status" value="1"/>
</dbReference>
<dbReference type="PANTHER" id="PTHR11533:SF174">
    <property type="entry name" value="PUROMYCIN-SENSITIVE AMINOPEPTIDASE-RELATED"/>
    <property type="match status" value="1"/>
</dbReference>
<evidence type="ECO:0000259" key="2">
    <source>
        <dbReference type="Pfam" id="PF01433"/>
    </source>
</evidence>
<dbReference type="RefSeq" id="WP_206619127.1">
    <property type="nucleotide sequence ID" value="NZ_SBII01000010.1"/>
</dbReference>
<keyword evidence="1" id="KW-0472">Membrane</keyword>
<dbReference type="SUPFAM" id="SSF55486">
    <property type="entry name" value="Metalloproteases ('zincins'), catalytic domain"/>
    <property type="match status" value="1"/>
</dbReference>
<organism evidence="3 4">
    <name type="scientific">Flavobacterium cerinum</name>
    <dbReference type="NCBI Taxonomy" id="2502784"/>
    <lineage>
        <taxon>Bacteria</taxon>
        <taxon>Pseudomonadati</taxon>
        <taxon>Bacteroidota</taxon>
        <taxon>Flavobacteriia</taxon>
        <taxon>Flavobacteriales</taxon>
        <taxon>Flavobacteriaceae</taxon>
        <taxon>Flavobacterium</taxon>
    </lineage>
</organism>
<sequence>MNPFYNPAILCVYCILHQGNENTFGYRLNLAWKRIRNNRIAIAVSALAYMAVGAFIYYNTLVLNDYASAEEMEDIVAKYEKSFKKYENLAQPRFRSLDFSIDLRPEDRSFKAKITSWAINRSGTPIRELHFTMPLVPDSVKITIPNAKLILDSDELYYRIYALDKPLAANDSVMINVEVSKATQGFENSVSFTEVTQNGSFFNNTDLMPTLGYNSNFEMSDKKMREKHKLPKREIIAKLDNKNVKARMNSYLSNDSDWVQVNTVISTSGDQTAIAPGSLVRSWKKRGRNYFNYKLDHQSVNFYSFTSAKFEVARTKWKGIDLEVYFDKKHAYNVANMLNSMKKSLEYYTTHFGPYPHKQARIIEFPRYSSFAQAFPGTIPFSEGIGFILDLSDPTAHDIDQVFYVVAHEMAHQYWAHQVVGANMQGSELLSEGFAQYSALMVMEKEYGKDKMKKFLEYEMDRYLGGRSQETDEEQPLMKTQGQQYIHYNKASVVMYYLKEMIGQEKVDEALKNLLLRYGYKNAPYPTSIDAVNEFRNVTPPELQYVITDMFENITVFSNKVEKTSYKKVGSVYEVTFTTVSEKFRADGLGNETAIPINNYIDIAVFAEPENGNTLGKVLAYKRIKVTKKGNTYTLFTSEKPYSSGIDPYNYLIDRRPDDNIRLQD</sequence>
<dbReference type="GO" id="GO:0016020">
    <property type="term" value="C:membrane"/>
    <property type="evidence" value="ECO:0007669"/>
    <property type="project" value="TreeGrafter"/>
</dbReference>
<dbReference type="PANTHER" id="PTHR11533">
    <property type="entry name" value="PROTEASE M1 ZINC METALLOPROTEASE"/>
    <property type="match status" value="1"/>
</dbReference>
<keyword evidence="1" id="KW-1133">Transmembrane helix</keyword>
<dbReference type="Proteomes" id="UP000287527">
    <property type="component" value="Unassembled WGS sequence"/>
</dbReference>
<gene>
    <name evidence="3" type="ORF">EPI11_14115</name>
</gene>
<dbReference type="InterPro" id="IPR050344">
    <property type="entry name" value="Peptidase_M1_aminopeptidases"/>
</dbReference>
<proteinExistence type="predicted"/>
<dbReference type="InterPro" id="IPR014782">
    <property type="entry name" value="Peptidase_M1_dom"/>
</dbReference>
<dbReference type="GO" id="GO:0005615">
    <property type="term" value="C:extracellular space"/>
    <property type="evidence" value="ECO:0007669"/>
    <property type="project" value="TreeGrafter"/>
</dbReference>
<dbReference type="GO" id="GO:0008270">
    <property type="term" value="F:zinc ion binding"/>
    <property type="evidence" value="ECO:0007669"/>
    <property type="project" value="InterPro"/>
</dbReference>
<dbReference type="InterPro" id="IPR027268">
    <property type="entry name" value="Peptidase_M4/M1_CTD_sf"/>
</dbReference>
<dbReference type="GO" id="GO:0042277">
    <property type="term" value="F:peptide binding"/>
    <property type="evidence" value="ECO:0007669"/>
    <property type="project" value="TreeGrafter"/>
</dbReference>
<comment type="caution">
    <text evidence="3">The sequence shown here is derived from an EMBL/GenBank/DDBJ whole genome shotgun (WGS) entry which is preliminary data.</text>
</comment>
<dbReference type="Pfam" id="PF01433">
    <property type="entry name" value="Peptidase_M1"/>
    <property type="match status" value="1"/>
</dbReference>
<keyword evidence="4" id="KW-1185">Reference proteome</keyword>
<evidence type="ECO:0000256" key="1">
    <source>
        <dbReference type="SAM" id="Phobius"/>
    </source>
</evidence>
<dbReference type="GO" id="GO:0043171">
    <property type="term" value="P:peptide catabolic process"/>
    <property type="evidence" value="ECO:0007669"/>
    <property type="project" value="TreeGrafter"/>
</dbReference>